<accession>A0A7T6ZBJ6</accession>
<reference evidence="2 3" key="1">
    <citation type="submission" date="2020-06" db="EMBL/GenBank/DDBJ databases">
        <title>Genomic analysis of Salicibibacter sp. NKC21-4.</title>
        <authorList>
            <person name="Oh Y.J."/>
        </authorList>
    </citation>
    <scope>NUCLEOTIDE SEQUENCE [LARGE SCALE GENOMIC DNA]</scope>
    <source>
        <strain evidence="2 3">NKC21-4</strain>
    </source>
</reference>
<dbReference type="EMBL" id="CP054706">
    <property type="protein sequence ID" value="QQK80428.1"/>
    <property type="molecule type" value="Genomic_DNA"/>
</dbReference>
<protein>
    <submittedName>
        <fullName evidence="2">Uncharacterized protein</fullName>
    </submittedName>
</protein>
<keyword evidence="3" id="KW-1185">Reference proteome</keyword>
<dbReference type="Proteomes" id="UP000595349">
    <property type="component" value="Chromosome"/>
</dbReference>
<proteinExistence type="predicted"/>
<sequence>MKEPDVLDFLDDLSRVGTAYEKSFNDKTKIVRLEEKVKELQKEIDKHRCEKLELEL</sequence>
<dbReference type="KEGG" id="scib:HUG20_11340"/>
<evidence type="ECO:0000313" key="3">
    <source>
        <dbReference type="Proteomes" id="UP000595349"/>
    </source>
</evidence>
<dbReference type="AlphaFoldDB" id="A0A7T6ZBJ6"/>
<evidence type="ECO:0000256" key="1">
    <source>
        <dbReference type="SAM" id="Coils"/>
    </source>
</evidence>
<feature type="coiled-coil region" evidence="1">
    <location>
        <begin position="23"/>
        <end position="50"/>
    </location>
</feature>
<name>A0A7T6ZBJ6_9BACI</name>
<evidence type="ECO:0000313" key="2">
    <source>
        <dbReference type="EMBL" id="QQK80428.1"/>
    </source>
</evidence>
<keyword evidence="1" id="KW-0175">Coiled coil</keyword>
<organism evidence="2 3">
    <name type="scientific">Salicibibacter cibi</name>
    <dbReference type="NCBI Taxonomy" id="2743001"/>
    <lineage>
        <taxon>Bacteria</taxon>
        <taxon>Bacillati</taxon>
        <taxon>Bacillota</taxon>
        <taxon>Bacilli</taxon>
        <taxon>Bacillales</taxon>
        <taxon>Bacillaceae</taxon>
        <taxon>Salicibibacter</taxon>
    </lineage>
</organism>
<gene>
    <name evidence="2" type="ORF">HUG20_11340</name>
</gene>
<dbReference type="RefSeq" id="WP_200084801.1">
    <property type="nucleotide sequence ID" value="NZ_CP054706.1"/>
</dbReference>